<evidence type="ECO:0000313" key="9">
    <source>
        <dbReference type="EMBL" id="BAM37971.1"/>
    </source>
</evidence>
<dbReference type="AlphaFoldDB" id="J7MFU1"/>
<evidence type="ECO:0000256" key="2">
    <source>
        <dbReference type="ARBA" id="ARBA00022475"/>
    </source>
</evidence>
<dbReference type="EMBL" id="JACHHK010000002">
    <property type="protein sequence ID" value="MBB5182733.1"/>
    <property type="molecule type" value="Genomic_DNA"/>
</dbReference>
<accession>J7MFU1</accession>
<dbReference type="EMBL" id="AB745673">
    <property type="protein sequence ID" value="BAM37971.1"/>
    <property type="molecule type" value="Genomic_DNA"/>
</dbReference>
<keyword evidence="6 7" id="KW-0472">Membrane</keyword>
<protein>
    <submittedName>
        <fullName evidence="9">Phosphatidate phosphatase</fullName>
    </submittedName>
    <submittedName>
        <fullName evidence="10">Undecaprenyl-diphosphatase</fullName>
        <ecNumber evidence="10">3.6.1.27</ecNumber>
    </submittedName>
</protein>
<sequence>MIDWAILDGIQNLRTPFLDALMPIITNSVSLWFVLTAVLLLIPKTRKIGIILSVAILLEHLIVSLGMKPLFQRERPFEIRDIELLISAPRGYSFPSGHSALSFAAASVIWLRGPKKWRLLAVIAACAIAFSRLYLYVHFPSDVLVGAAVGIFCGWAAVRLTSARDKTTC</sequence>
<gene>
    <name evidence="9" type="primary">ppaP</name>
    <name evidence="10" type="ORF">HNQ47_000752</name>
</gene>
<dbReference type="EC" id="3.6.1.27" evidence="10"/>
<dbReference type="PANTHER" id="PTHR14969:SF62">
    <property type="entry name" value="DECAPRENYLPHOSPHORYL-5-PHOSPHORIBOSE PHOSPHATASE RV3807C-RELATED"/>
    <property type="match status" value="1"/>
</dbReference>
<evidence type="ECO:0000256" key="4">
    <source>
        <dbReference type="ARBA" id="ARBA00022801"/>
    </source>
</evidence>
<dbReference type="GO" id="GO:0050380">
    <property type="term" value="F:undecaprenyl-diphosphatase activity"/>
    <property type="evidence" value="ECO:0007669"/>
    <property type="project" value="UniProtKB-EC"/>
</dbReference>
<evidence type="ECO:0000259" key="8">
    <source>
        <dbReference type="SMART" id="SM00014"/>
    </source>
</evidence>
<keyword evidence="11" id="KW-1185">Reference proteome</keyword>
<evidence type="ECO:0000256" key="5">
    <source>
        <dbReference type="ARBA" id="ARBA00022989"/>
    </source>
</evidence>
<evidence type="ECO:0000313" key="11">
    <source>
        <dbReference type="Proteomes" id="UP000539953"/>
    </source>
</evidence>
<reference evidence="10 11" key="3">
    <citation type="submission" date="2020-08" db="EMBL/GenBank/DDBJ databases">
        <title>Genomic Encyclopedia of Type Strains, Phase IV (KMG-IV): sequencing the most valuable type-strain genomes for metagenomic binning, comparative biology and taxonomic classification.</title>
        <authorList>
            <person name="Goeker M."/>
        </authorList>
    </citation>
    <scope>NUCLEOTIDE SEQUENCE [LARGE SCALE GENOMIC DNA]</scope>
    <source>
        <strain evidence="10 11">DSM 25799</strain>
    </source>
</reference>
<evidence type="ECO:0000313" key="10">
    <source>
        <dbReference type="EMBL" id="MBB5182733.1"/>
    </source>
</evidence>
<dbReference type="PANTHER" id="PTHR14969">
    <property type="entry name" value="SPHINGOSINE-1-PHOSPHATE PHOSPHOHYDROLASE"/>
    <property type="match status" value="1"/>
</dbReference>
<feature type="transmembrane region" description="Helical" evidence="7">
    <location>
        <begin position="49"/>
        <end position="71"/>
    </location>
</feature>
<keyword evidence="3 7" id="KW-0812">Transmembrane</keyword>
<dbReference type="SMART" id="SM00014">
    <property type="entry name" value="acidPPc"/>
    <property type="match status" value="1"/>
</dbReference>
<dbReference type="Proteomes" id="UP000539953">
    <property type="component" value="Unassembled WGS sequence"/>
</dbReference>
<name>J7MFU1_9FIRM</name>
<keyword evidence="5 7" id="KW-1133">Transmembrane helix</keyword>
<dbReference type="Pfam" id="PF01569">
    <property type="entry name" value="PAP2"/>
    <property type="match status" value="1"/>
</dbReference>
<dbReference type="InterPro" id="IPR000326">
    <property type="entry name" value="PAP2/HPO"/>
</dbReference>
<reference evidence="9" key="2">
    <citation type="journal article" date="2015" name="Int. J. Syst. Evol. Microbiol.">
        <title>Catenisphaera adipataccumulans gen. nov., sp. nov., a member of the family Erysipelotrichaceae isolated from an anaerobic digester.</title>
        <authorList>
            <person name="Kanno M."/>
            <person name="Katayama T."/>
            <person name="Morita N."/>
            <person name="Tamaki H."/>
            <person name="Hanada S."/>
            <person name="Kamagata Y."/>
        </authorList>
    </citation>
    <scope>NUCLEOTIDE SEQUENCE</scope>
    <source>
        <strain evidence="9">GK12</strain>
    </source>
</reference>
<feature type="transmembrane region" description="Helical" evidence="7">
    <location>
        <begin position="91"/>
        <end position="111"/>
    </location>
</feature>
<organism evidence="9">
    <name type="scientific">Catenisphaera adipataccumulans</name>
    <dbReference type="NCBI Taxonomy" id="700500"/>
    <lineage>
        <taxon>Bacteria</taxon>
        <taxon>Bacillati</taxon>
        <taxon>Bacillota</taxon>
        <taxon>Erysipelotrichia</taxon>
        <taxon>Erysipelotrichales</taxon>
        <taxon>Erysipelotrichaceae</taxon>
        <taxon>Catenisphaera</taxon>
    </lineage>
</organism>
<evidence type="ECO:0000256" key="1">
    <source>
        <dbReference type="ARBA" id="ARBA00004651"/>
    </source>
</evidence>
<dbReference type="GO" id="GO:0005886">
    <property type="term" value="C:plasma membrane"/>
    <property type="evidence" value="ECO:0007669"/>
    <property type="project" value="UniProtKB-SubCell"/>
</dbReference>
<reference evidence="9" key="1">
    <citation type="journal article" date="2014" name="Appl. Environ. Microbiol.">
        <title>An oleaginous bacterium that intrinsically accumulates long-chain free Fatty acids in its cytoplasm.</title>
        <authorList>
            <person name="Katayama T."/>
            <person name="Kanno M."/>
            <person name="Morita N."/>
            <person name="Hori T."/>
            <person name="Narihiro T."/>
            <person name="Mitani Y."/>
            <person name="Kamagata Y."/>
        </authorList>
    </citation>
    <scope>NUCLEOTIDE SEQUENCE</scope>
    <source>
        <strain evidence="9">GK12</strain>
    </source>
</reference>
<keyword evidence="2" id="KW-1003">Cell membrane</keyword>
<dbReference type="Gene3D" id="1.20.144.10">
    <property type="entry name" value="Phosphatidic acid phosphatase type 2/haloperoxidase"/>
    <property type="match status" value="1"/>
</dbReference>
<evidence type="ECO:0000256" key="6">
    <source>
        <dbReference type="ARBA" id="ARBA00023136"/>
    </source>
</evidence>
<proteinExistence type="predicted"/>
<dbReference type="InterPro" id="IPR036938">
    <property type="entry name" value="PAP2/HPO_sf"/>
</dbReference>
<feature type="transmembrane region" description="Helical" evidence="7">
    <location>
        <begin position="118"/>
        <end position="137"/>
    </location>
</feature>
<feature type="transmembrane region" description="Helical" evidence="7">
    <location>
        <begin position="20"/>
        <end position="42"/>
    </location>
</feature>
<keyword evidence="4 10" id="KW-0378">Hydrolase</keyword>
<evidence type="ECO:0000256" key="7">
    <source>
        <dbReference type="SAM" id="Phobius"/>
    </source>
</evidence>
<feature type="domain" description="Phosphatidic acid phosphatase type 2/haloperoxidase" evidence="8">
    <location>
        <begin position="50"/>
        <end position="158"/>
    </location>
</feature>
<dbReference type="RefSeq" id="WP_221247990.1">
    <property type="nucleotide sequence ID" value="NZ_JACHHK010000002.1"/>
</dbReference>
<feature type="transmembrane region" description="Helical" evidence="7">
    <location>
        <begin position="143"/>
        <end position="161"/>
    </location>
</feature>
<evidence type="ECO:0000256" key="3">
    <source>
        <dbReference type="ARBA" id="ARBA00022692"/>
    </source>
</evidence>
<comment type="subcellular location">
    <subcellularLocation>
        <location evidence="1">Cell membrane</location>
        <topology evidence="1">Multi-pass membrane protein</topology>
    </subcellularLocation>
</comment>
<dbReference type="SUPFAM" id="SSF48317">
    <property type="entry name" value="Acid phosphatase/Vanadium-dependent haloperoxidase"/>
    <property type="match status" value="1"/>
</dbReference>